<reference evidence="2" key="1">
    <citation type="submission" date="2016-11" db="UniProtKB">
        <authorList>
            <consortium name="WormBaseParasite"/>
        </authorList>
    </citation>
    <scope>IDENTIFICATION</scope>
</reference>
<dbReference type="AlphaFoldDB" id="A0A1I8FQX3"/>
<accession>A0A1I8FQX3</accession>
<sequence>PPDRQTGDCARKNYCHGELDGVHRRTLDGIGLEFRVPIPLQLGFYGNSCQKQCQEAATDMLGTTGCLSHWRSSVLPATRGPGCTYAYLPTGLRARHLHTGPNPV</sequence>
<evidence type="ECO:0000313" key="2">
    <source>
        <dbReference type="WBParaSite" id="maker-unitig_44800-snap-gene-0.1-mRNA-1"/>
    </source>
</evidence>
<proteinExistence type="predicted"/>
<protein>
    <submittedName>
        <fullName evidence="2">Apple domain-containing protein</fullName>
    </submittedName>
</protein>
<dbReference type="Proteomes" id="UP000095280">
    <property type="component" value="Unplaced"/>
</dbReference>
<name>A0A1I8FQX3_9PLAT</name>
<organism evidence="1 2">
    <name type="scientific">Macrostomum lignano</name>
    <dbReference type="NCBI Taxonomy" id="282301"/>
    <lineage>
        <taxon>Eukaryota</taxon>
        <taxon>Metazoa</taxon>
        <taxon>Spiralia</taxon>
        <taxon>Lophotrochozoa</taxon>
        <taxon>Platyhelminthes</taxon>
        <taxon>Rhabditophora</taxon>
        <taxon>Macrostomorpha</taxon>
        <taxon>Macrostomida</taxon>
        <taxon>Macrostomidae</taxon>
        <taxon>Macrostomum</taxon>
    </lineage>
</organism>
<keyword evidence="1" id="KW-1185">Reference proteome</keyword>
<evidence type="ECO:0000313" key="1">
    <source>
        <dbReference type="Proteomes" id="UP000095280"/>
    </source>
</evidence>
<dbReference type="WBParaSite" id="maker-unitig_44800-snap-gene-0.1-mRNA-1">
    <property type="protein sequence ID" value="maker-unitig_44800-snap-gene-0.1-mRNA-1"/>
    <property type="gene ID" value="maker-unitig_44800-snap-gene-0.1"/>
</dbReference>